<dbReference type="EMBL" id="VJMJ01000122">
    <property type="protein sequence ID" value="KAF0733378.1"/>
    <property type="molecule type" value="Genomic_DNA"/>
</dbReference>
<dbReference type="GO" id="GO:0005874">
    <property type="term" value="C:microtubule"/>
    <property type="evidence" value="ECO:0007669"/>
    <property type="project" value="UniProtKB-KW"/>
</dbReference>
<proteinExistence type="inferred from homology"/>
<dbReference type="InterPro" id="IPR038968">
    <property type="entry name" value="CSTPP1"/>
</dbReference>
<name>A0A6G0X0T1_9STRA</name>
<evidence type="ECO:0000313" key="11">
    <source>
        <dbReference type="Proteomes" id="UP000481153"/>
    </source>
</evidence>
<sequence>MATGHGSQGDGMSIFRARKNARNALLIHRDKTLDKLSTDDYLERTGVALFAEDALKQLMLDRPENAMRYFERYFVNVVMQTHVEGRKFDFVNANIRNRIAFVTYLEQTFNSVDENTELTVEDMHQLLAMRCQGFPRNIMSQATAHIDVSRGPKIHFRRLFTCFKGCFVYNEFLRYVHDVYGQVLQGDTKRALDAVEDQGSDRRRSSVLAAKFGEKIVMKLQAAYTSNSELFSMPPMSLLEVCVYTSVSFKQFCAAFLEHPAVEASIHDLQVSFDKIAECAFKSAKSGDDDGDTRKALTMKKRRMSKSKK</sequence>
<evidence type="ECO:0000256" key="8">
    <source>
        <dbReference type="ARBA" id="ARBA00045673"/>
    </source>
</evidence>
<dbReference type="GO" id="GO:0034451">
    <property type="term" value="C:centriolar satellite"/>
    <property type="evidence" value="ECO:0007669"/>
    <property type="project" value="UniProtKB-SubCell"/>
</dbReference>
<evidence type="ECO:0000256" key="6">
    <source>
        <dbReference type="ARBA" id="ARBA00033750"/>
    </source>
</evidence>
<evidence type="ECO:0000256" key="1">
    <source>
        <dbReference type="ARBA" id="ARBA00004607"/>
    </source>
</evidence>
<comment type="function">
    <text evidence="8">Regulator of the tubulin polyglutamylase complex (TPGC) that controls cytoskeletal organization, nuclear shape, and cilium disassembly by balancing microtubule and actin assembly. Regulates the assembly and stability of the TPGC and thereby modulates polyglutamylation of the microtubule, which antagonizes MAP4 binding.</text>
</comment>
<keyword evidence="4" id="KW-0493">Microtubule</keyword>
<dbReference type="PANTHER" id="PTHR34252:SF1">
    <property type="entry name" value="CENTRIOLAR SATELLITE-ASSOCIATED TUBULIN POLYGLUTAMYLASE COMPLEX REGULATOR 1"/>
    <property type="match status" value="1"/>
</dbReference>
<gene>
    <name evidence="10" type="ORF">Ae201684_009627</name>
</gene>
<comment type="similarity">
    <text evidence="6">Belongs to the CSTPP1 family.</text>
</comment>
<dbReference type="Proteomes" id="UP000481153">
    <property type="component" value="Unassembled WGS sequence"/>
</dbReference>
<feature type="compositionally biased region" description="Basic and acidic residues" evidence="9">
    <location>
        <begin position="285"/>
        <end position="295"/>
    </location>
</feature>
<dbReference type="AlphaFoldDB" id="A0A6G0X0T1"/>
<dbReference type="VEuPathDB" id="FungiDB:AeMF1_009092"/>
<protein>
    <recommendedName>
        <fullName evidence="7">Centriolar satellite-associated tubulin polyglutamylase complex regulator 1</fullName>
    </recommendedName>
</protein>
<evidence type="ECO:0000256" key="4">
    <source>
        <dbReference type="ARBA" id="ARBA00022701"/>
    </source>
</evidence>
<feature type="region of interest" description="Disordered" evidence="9">
    <location>
        <begin position="284"/>
        <end position="309"/>
    </location>
</feature>
<evidence type="ECO:0000256" key="2">
    <source>
        <dbReference type="ARBA" id="ARBA00022490"/>
    </source>
</evidence>
<evidence type="ECO:0000256" key="9">
    <source>
        <dbReference type="SAM" id="MobiDB-lite"/>
    </source>
</evidence>
<reference evidence="10 11" key="1">
    <citation type="submission" date="2019-07" db="EMBL/GenBank/DDBJ databases">
        <title>Genomics analysis of Aphanomyces spp. identifies a new class of oomycete effector associated with host adaptation.</title>
        <authorList>
            <person name="Gaulin E."/>
        </authorList>
    </citation>
    <scope>NUCLEOTIDE SEQUENCE [LARGE SCALE GENOMIC DNA]</scope>
    <source>
        <strain evidence="10 11">ATCC 201684</strain>
    </source>
</reference>
<dbReference type="PANTHER" id="PTHR34252">
    <property type="entry name" value="UPF0705 PROTEIN C11ORF49"/>
    <property type="match status" value="1"/>
</dbReference>
<keyword evidence="11" id="KW-1185">Reference proteome</keyword>
<keyword evidence="5" id="KW-0206">Cytoskeleton</keyword>
<comment type="caution">
    <text evidence="10">The sequence shown here is derived from an EMBL/GenBank/DDBJ whole genome shotgun (WGS) entry which is preliminary data.</text>
</comment>
<keyword evidence="2" id="KW-0963">Cytoplasm</keyword>
<dbReference type="CDD" id="cd22959">
    <property type="entry name" value="DD_C11orf49"/>
    <property type="match status" value="1"/>
</dbReference>
<evidence type="ECO:0000256" key="7">
    <source>
        <dbReference type="ARBA" id="ARBA00033769"/>
    </source>
</evidence>
<organism evidence="10 11">
    <name type="scientific">Aphanomyces euteiches</name>
    <dbReference type="NCBI Taxonomy" id="100861"/>
    <lineage>
        <taxon>Eukaryota</taxon>
        <taxon>Sar</taxon>
        <taxon>Stramenopiles</taxon>
        <taxon>Oomycota</taxon>
        <taxon>Saprolegniomycetes</taxon>
        <taxon>Saprolegniales</taxon>
        <taxon>Verrucalvaceae</taxon>
        <taxon>Aphanomyces</taxon>
    </lineage>
</organism>
<feature type="compositionally biased region" description="Basic residues" evidence="9">
    <location>
        <begin position="297"/>
        <end position="309"/>
    </location>
</feature>
<comment type="subcellular location">
    <subcellularLocation>
        <location evidence="1">Cytoplasm</location>
        <location evidence="1">Cytoskeleton</location>
        <location evidence="1">Microtubule organizing center</location>
        <location evidence="1">Centrosome</location>
        <location evidence="1">Centriolar satellite</location>
    </subcellularLocation>
</comment>
<evidence type="ECO:0000256" key="3">
    <source>
        <dbReference type="ARBA" id="ARBA00022553"/>
    </source>
</evidence>
<evidence type="ECO:0000313" key="10">
    <source>
        <dbReference type="EMBL" id="KAF0733378.1"/>
    </source>
</evidence>
<keyword evidence="3" id="KW-0597">Phosphoprotein</keyword>
<evidence type="ECO:0000256" key="5">
    <source>
        <dbReference type="ARBA" id="ARBA00023212"/>
    </source>
</evidence>
<accession>A0A6G0X0T1</accession>